<feature type="compositionally biased region" description="Acidic residues" evidence="1">
    <location>
        <begin position="50"/>
        <end position="60"/>
    </location>
</feature>
<sequence length="133" mass="15054">MTPTLGVLDEPLLGEDHGGPNPRPEPTNLDRGSDHQGFHPKDPNEQILDPQDEPLQEELSDGPIPELTKVLKTAIAGPAEQRVTYLQTARRNMVNYTNLNPRMTSLMQSIMAIWYRFTNSKTFLQTKASMKRR</sequence>
<evidence type="ECO:0000313" key="2">
    <source>
        <dbReference type="EMBL" id="KAL0438940.1"/>
    </source>
</evidence>
<dbReference type="AlphaFoldDB" id="A0AAW2WB11"/>
<name>A0AAW2WB11_9LAMI</name>
<comment type="caution">
    <text evidence="2">The sequence shown here is derived from an EMBL/GenBank/DDBJ whole genome shotgun (WGS) entry which is preliminary data.</text>
</comment>
<proteinExistence type="predicted"/>
<reference evidence="2" key="2">
    <citation type="journal article" date="2024" name="Plant">
        <title>Genomic evolution and insights into agronomic trait innovations of Sesamum species.</title>
        <authorList>
            <person name="Miao H."/>
            <person name="Wang L."/>
            <person name="Qu L."/>
            <person name="Liu H."/>
            <person name="Sun Y."/>
            <person name="Le M."/>
            <person name="Wang Q."/>
            <person name="Wei S."/>
            <person name="Zheng Y."/>
            <person name="Lin W."/>
            <person name="Duan Y."/>
            <person name="Cao H."/>
            <person name="Xiong S."/>
            <person name="Wang X."/>
            <person name="Wei L."/>
            <person name="Li C."/>
            <person name="Ma Q."/>
            <person name="Ju M."/>
            <person name="Zhao R."/>
            <person name="Li G."/>
            <person name="Mu C."/>
            <person name="Tian Q."/>
            <person name="Mei H."/>
            <person name="Zhang T."/>
            <person name="Gao T."/>
            <person name="Zhang H."/>
        </authorList>
    </citation>
    <scope>NUCLEOTIDE SEQUENCE</scope>
    <source>
        <strain evidence="2">KEN1</strain>
    </source>
</reference>
<accession>A0AAW2WB11</accession>
<feature type="region of interest" description="Disordered" evidence="1">
    <location>
        <begin position="1"/>
        <end position="62"/>
    </location>
</feature>
<protein>
    <submittedName>
        <fullName evidence="2">Uncharacterized protein</fullName>
    </submittedName>
</protein>
<evidence type="ECO:0000256" key="1">
    <source>
        <dbReference type="SAM" id="MobiDB-lite"/>
    </source>
</evidence>
<gene>
    <name evidence="2" type="ORF">Slati_2377000</name>
</gene>
<feature type="compositionally biased region" description="Basic and acidic residues" evidence="1">
    <location>
        <begin position="31"/>
        <end position="44"/>
    </location>
</feature>
<dbReference type="EMBL" id="JACGWN010000008">
    <property type="protein sequence ID" value="KAL0438940.1"/>
    <property type="molecule type" value="Genomic_DNA"/>
</dbReference>
<reference evidence="2" key="1">
    <citation type="submission" date="2020-06" db="EMBL/GenBank/DDBJ databases">
        <authorList>
            <person name="Li T."/>
            <person name="Hu X."/>
            <person name="Zhang T."/>
            <person name="Song X."/>
            <person name="Zhang H."/>
            <person name="Dai N."/>
            <person name="Sheng W."/>
            <person name="Hou X."/>
            <person name="Wei L."/>
        </authorList>
    </citation>
    <scope>NUCLEOTIDE SEQUENCE</scope>
    <source>
        <strain evidence="2">KEN1</strain>
        <tissue evidence="2">Leaf</tissue>
    </source>
</reference>
<organism evidence="2">
    <name type="scientific">Sesamum latifolium</name>
    <dbReference type="NCBI Taxonomy" id="2727402"/>
    <lineage>
        <taxon>Eukaryota</taxon>
        <taxon>Viridiplantae</taxon>
        <taxon>Streptophyta</taxon>
        <taxon>Embryophyta</taxon>
        <taxon>Tracheophyta</taxon>
        <taxon>Spermatophyta</taxon>
        <taxon>Magnoliopsida</taxon>
        <taxon>eudicotyledons</taxon>
        <taxon>Gunneridae</taxon>
        <taxon>Pentapetalae</taxon>
        <taxon>asterids</taxon>
        <taxon>lamiids</taxon>
        <taxon>Lamiales</taxon>
        <taxon>Pedaliaceae</taxon>
        <taxon>Sesamum</taxon>
    </lineage>
</organism>